<evidence type="ECO:0000259" key="3">
    <source>
        <dbReference type="Pfam" id="PF02403"/>
    </source>
</evidence>
<gene>
    <name evidence="4" type="ORF">BsIDN1_00380</name>
</gene>
<dbReference type="Gene3D" id="1.10.287.40">
    <property type="entry name" value="Serine-tRNA synthetase, tRNA binding domain"/>
    <property type="match status" value="1"/>
</dbReference>
<dbReference type="InterPro" id="IPR042103">
    <property type="entry name" value="SerRS_1_N_sf"/>
</dbReference>
<proteinExistence type="predicted"/>
<reference evidence="4 5" key="1">
    <citation type="submission" date="2019-12" db="EMBL/GenBank/DDBJ databases">
        <title>Full genome sequence of a Bacillus safensis strain isolated from commercially available natto in Indonesia.</title>
        <authorList>
            <person name="Yoshida M."/>
            <person name="Uomi M."/>
            <person name="Waturangi D."/>
            <person name="Ekaputri J.J."/>
            <person name="Setiamarga D.H.E."/>
        </authorList>
    </citation>
    <scope>NUCLEOTIDE SEQUENCE [LARGE SCALE GENOMIC DNA]</scope>
    <source>
        <strain evidence="4 5">IDN1</strain>
    </source>
</reference>
<evidence type="ECO:0000256" key="2">
    <source>
        <dbReference type="SAM" id="Coils"/>
    </source>
</evidence>
<name>A0A5S9LYC5_BACIA</name>
<dbReference type="Proteomes" id="UP000464658">
    <property type="component" value="Chromosome"/>
</dbReference>
<dbReference type="EMBL" id="AP021906">
    <property type="protein sequence ID" value="BBP86420.1"/>
    <property type="molecule type" value="Genomic_DNA"/>
</dbReference>
<dbReference type="AlphaFoldDB" id="A0A5S9LYC5"/>
<organism evidence="4 5">
    <name type="scientific">Bacillus safensis</name>
    <dbReference type="NCBI Taxonomy" id="561879"/>
    <lineage>
        <taxon>Bacteria</taxon>
        <taxon>Bacillati</taxon>
        <taxon>Bacillota</taxon>
        <taxon>Bacilli</taxon>
        <taxon>Bacillales</taxon>
        <taxon>Bacillaceae</taxon>
        <taxon>Bacillus</taxon>
    </lineage>
</organism>
<keyword evidence="1" id="KW-0963">Cytoplasm</keyword>
<dbReference type="InterPro" id="IPR015866">
    <property type="entry name" value="Ser-tRNA-synth_1_N"/>
</dbReference>
<dbReference type="InterPro" id="IPR010978">
    <property type="entry name" value="tRNA-bd_arm"/>
</dbReference>
<dbReference type="Pfam" id="PF02403">
    <property type="entry name" value="Seryl_tRNA_N"/>
    <property type="match status" value="1"/>
</dbReference>
<evidence type="ECO:0000313" key="5">
    <source>
        <dbReference type="Proteomes" id="UP000464658"/>
    </source>
</evidence>
<keyword evidence="2" id="KW-0175">Coiled coil</keyword>
<sequence>MAVLKREKKDADHIIQEMREVGDEIKKLDDELRTVEESLQHILFSIPNIPMTLYQLVKQKTTTWK</sequence>
<feature type="domain" description="Serine-tRNA synthetase type1 N-terminal" evidence="3">
    <location>
        <begin position="3"/>
        <end position="50"/>
    </location>
</feature>
<evidence type="ECO:0000256" key="1">
    <source>
        <dbReference type="ARBA" id="ARBA00022490"/>
    </source>
</evidence>
<protein>
    <recommendedName>
        <fullName evidence="3">Serine-tRNA synthetase type1 N-terminal domain-containing protein</fullName>
    </recommendedName>
</protein>
<accession>A0A5S9LYC5</accession>
<feature type="coiled-coil region" evidence="2">
    <location>
        <begin position="1"/>
        <end position="38"/>
    </location>
</feature>
<dbReference type="SUPFAM" id="SSF46589">
    <property type="entry name" value="tRNA-binding arm"/>
    <property type="match status" value="1"/>
</dbReference>
<evidence type="ECO:0000313" key="4">
    <source>
        <dbReference type="EMBL" id="BBP86420.1"/>
    </source>
</evidence>
<dbReference type="GO" id="GO:0000166">
    <property type="term" value="F:nucleotide binding"/>
    <property type="evidence" value="ECO:0007669"/>
    <property type="project" value="InterPro"/>
</dbReference>